<name>A0A6M7TMS3_9HYPH</name>
<dbReference type="PANTHER" id="PTHR18964">
    <property type="entry name" value="ROK (REPRESSOR, ORF, KINASE) FAMILY"/>
    <property type="match status" value="1"/>
</dbReference>
<gene>
    <name evidence="2" type="ORF">D3242_02180</name>
</gene>
<protein>
    <submittedName>
        <fullName evidence="2">ROK family protein</fullName>
    </submittedName>
</protein>
<dbReference type="Pfam" id="PF00480">
    <property type="entry name" value="ROK"/>
    <property type="match status" value="1"/>
</dbReference>
<keyword evidence="3" id="KW-1185">Reference proteome</keyword>
<evidence type="ECO:0000313" key="2">
    <source>
        <dbReference type="EMBL" id="RJT38068.1"/>
    </source>
</evidence>
<dbReference type="SUPFAM" id="SSF53067">
    <property type="entry name" value="Actin-like ATPase domain"/>
    <property type="match status" value="1"/>
</dbReference>
<dbReference type="EMBL" id="QZXA01000001">
    <property type="protein sequence ID" value="RJT38068.1"/>
    <property type="molecule type" value="Genomic_DNA"/>
</dbReference>
<evidence type="ECO:0000313" key="3">
    <source>
        <dbReference type="Proteomes" id="UP000275530"/>
    </source>
</evidence>
<dbReference type="Gene3D" id="3.30.420.40">
    <property type="match status" value="2"/>
</dbReference>
<sequence length="291" mass="29383">MTRVLAIDLGGTNLRAAISTGDISALKVLSRELAPASLDALVARINALCAEAGSVEALGIAVPGLVEGSACRWIPNLPFLDGVDLQALFPGLRIALGNDAQIALLAEAVEGSAKGMSDAILLAIGTGIGSAVLANGRIVAGAHGGACSFGWACADIRDHGAERSGWLERAASGRALDALAGQIGLADSRQLIAAARAGELAAQTLLEVPARQIGTALAGAVALLDPQAVLISGGLAEALDVMRPPLLAALRRQLPSHLRGIEIQPGHFGPDAGLVGAALAGRVGEGWRQVR</sequence>
<accession>A0A6M7TMS3</accession>
<dbReference type="InterPro" id="IPR043129">
    <property type="entry name" value="ATPase_NBD"/>
</dbReference>
<dbReference type="RefSeq" id="WP_064983287.1">
    <property type="nucleotide sequence ID" value="NZ_CP033507.1"/>
</dbReference>
<dbReference type="Proteomes" id="UP000275530">
    <property type="component" value="Unassembled WGS sequence"/>
</dbReference>
<reference evidence="2 3" key="1">
    <citation type="submission" date="2018-09" db="EMBL/GenBank/DDBJ databases">
        <title>Mesorhizobium carmichaelinearum sp. nov. isolated from Carmichaelinea spp. root nodules in New Zealand.</title>
        <authorList>
            <person name="De Meyer S.E."/>
        </authorList>
    </citation>
    <scope>NUCLEOTIDE SEQUENCE [LARGE SCALE GENOMIC DNA]</scope>
    <source>
        <strain evidence="2 3">LMG 28313</strain>
    </source>
</reference>
<dbReference type="PANTHER" id="PTHR18964:SF149">
    <property type="entry name" value="BIFUNCTIONAL UDP-N-ACETYLGLUCOSAMINE 2-EPIMERASE_N-ACETYLMANNOSAMINE KINASE"/>
    <property type="match status" value="1"/>
</dbReference>
<dbReference type="InterPro" id="IPR000600">
    <property type="entry name" value="ROK"/>
</dbReference>
<proteinExistence type="inferred from homology"/>
<evidence type="ECO:0000256" key="1">
    <source>
        <dbReference type="ARBA" id="ARBA00006479"/>
    </source>
</evidence>
<organism evidence="2 3">
    <name type="scientific">Mesorhizobium jarvisii</name>
    <dbReference type="NCBI Taxonomy" id="1777867"/>
    <lineage>
        <taxon>Bacteria</taxon>
        <taxon>Pseudomonadati</taxon>
        <taxon>Pseudomonadota</taxon>
        <taxon>Alphaproteobacteria</taxon>
        <taxon>Hyphomicrobiales</taxon>
        <taxon>Phyllobacteriaceae</taxon>
        <taxon>Mesorhizobium</taxon>
    </lineage>
</organism>
<comment type="caution">
    <text evidence="2">The sequence shown here is derived from an EMBL/GenBank/DDBJ whole genome shotgun (WGS) entry which is preliminary data.</text>
</comment>
<dbReference type="AlphaFoldDB" id="A0A6M7TMS3"/>
<comment type="similarity">
    <text evidence="1">Belongs to the ROK (NagC/XylR) family.</text>
</comment>